<protein>
    <submittedName>
        <fullName evidence="2">Uncharacterized protein</fullName>
    </submittedName>
</protein>
<evidence type="ECO:0000313" key="3">
    <source>
        <dbReference type="Proteomes" id="UP000185746"/>
    </source>
</evidence>
<proteinExistence type="predicted"/>
<keyword evidence="1" id="KW-0472">Membrane</keyword>
<keyword evidence="3" id="KW-1185">Reference proteome</keyword>
<organism evidence="2 3">
    <name type="scientific">Sporosarcina ureilytica</name>
    <dbReference type="NCBI Taxonomy" id="298596"/>
    <lineage>
        <taxon>Bacteria</taxon>
        <taxon>Bacillati</taxon>
        <taxon>Bacillota</taxon>
        <taxon>Bacilli</taxon>
        <taxon>Bacillales</taxon>
        <taxon>Caryophanaceae</taxon>
        <taxon>Sporosarcina</taxon>
    </lineage>
</organism>
<dbReference type="RefSeq" id="WP_075528044.1">
    <property type="nucleotide sequence ID" value="NZ_CP017560.1"/>
</dbReference>
<evidence type="ECO:0000313" key="2">
    <source>
        <dbReference type="EMBL" id="AOV07898.1"/>
    </source>
</evidence>
<keyword evidence="1" id="KW-0812">Transmembrane</keyword>
<gene>
    <name evidence="2" type="ORF">BI350_10360</name>
</gene>
<feature type="transmembrane region" description="Helical" evidence="1">
    <location>
        <begin position="140"/>
        <end position="160"/>
    </location>
</feature>
<reference evidence="2 3" key="1">
    <citation type="submission" date="2016-09" db="EMBL/GenBank/DDBJ databases">
        <title>Complete genome sequence of the Lysinibacillus sphaericus LMG 22257, a specie of Bacillus with ureolytic activity that can effectively biodeposit calcium carbonate.</title>
        <authorList>
            <person name="Yan W."/>
        </authorList>
    </citation>
    <scope>NUCLEOTIDE SEQUENCE [LARGE SCALE GENOMIC DNA]</scope>
    <source>
        <strain evidence="2 3">LMG 22257</strain>
    </source>
</reference>
<dbReference type="AlphaFoldDB" id="A0A1D8JGS6"/>
<accession>A0A1D8JGS6</accession>
<dbReference type="EMBL" id="CP017560">
    <property type="protein sequence ID" value="AOV07898.1"/>
    <property type="molecule type" value="Genomic_DNA"/>
</dbReference>
<sequence length="225" mass="25345">MFTNPWFVGICTGIVSGIIVFLISNKISRKDYYKKVKQANEEIVALLIITISEGKIPSLKIIKSVLSSLSRKYGVKPQNMNNAKETLEDMIKEVFATNFIPMDKKIELSEQLAKLIKEEVDYQTRQEIADTGGNLRNSELTLPLSIILLSFPLLSISGVVKIWSDRFDFGTNYFVLVSLITMITLSIVVTLLTLLSKKKQNENLQKDLLSKISNPELPSMKKGDK</sequence>
<feature type="transmembrane region" description="Helical" evidence="1">
    <location>
        <begin position="6"/>
        <end position="25"/>
    </location>
</feature>
<keyword evidence="1" id="KW-1133">Transmembrane helix</keyword>
<dbReference type="Proteomes" id="UP000185746">
    <property type="component" value="Chromosome"/>
</dbReference>
<evidence type="ECO:0000256" key="1">
    <source>
        <dbReference type="SAM" id="Phobius"/>
    </source>
</evidence>
<feature type="transmembrane region" description="Helical" evidence="1">
    <location>
        <begin position="172"/>
        <end position="195"/>
    </location>
</feature>
<name>A0A1D8JGS6_9BACL</name>
<dbReference type="KEGG" id="surl:BI350_10360"/>